<gene>
    <name evidence="1" type="ORF">SDC9_183605</name>
</gene>
<dbReference type="AlphaFoldDB" id="A0A645HBK6"/>
<name>A0A645HBK6_9ZZZZ</name>
<sequence length="44" mass="4987">MKDGEIYAQTGASNLPVVRYILPYPNAAIQRSAGQYKNYYGYIK</sequence>
<comment type="caution">
    <text evidence="1">The sequence shown here is derived from an EMBL/GenBank/DDBJ whole genome shotgun (WGS) entry which is preliminary data.</text>
</comment>
<accession>A0A645HBK6</accession>
<dbReference type="EMBL" id="VSSQ01090045">
    <property type="protein sequence ID" value="MPN36100.1"/>
    <property type="molecule type" value="Genomic_DNA"/>
</dbReference>
<organism evidence="1">
    <name type="scientific">bioreactor metagenome</name>
    <dbReference type="NCBI Taxonomy" id="1076179"/>
    <lineage>
        <taxon>unclassified sequences</taxon>
        <taxon>metagenomes</taxon>
        <taxon>ecological metagenomes</taxon>
    </lineage>
</organism>
<protein>
    <submittedName>
        <fullName evidence="1">Uncharacterized protein</fullName>
    </submittedName>
</protein>
<reference evidence="1" key="1">
    <citation type="submission" date="2019-08" db="EMBL/GenBank/DDBJ databases">
        <authorList>
            <person name="Kucharzyk K."/>
            <person name="Murdoch R.W."/>
            <person name="Higgins S."/>
            <person name="Loffler F."/>
        </authorList>
    </citation>
    <scope>NUCLEOTIDE SEQUENCE</scope>
</reference>
<evidence type="ECO:0000313" key="1">
    <source>
        <dbReference type="EMBL" id="MPN36100.1"/>
    </source>
</evidence>
<proteinExistence type="predicted"/>